<feature type="domain" description="Galactose-1-phosphate uridyl transferase N-terminal" evidence="11">
    <location>
        <begin position="3"/>
        <end position="174"/>
    </location>
</feature>
<dbReference type="GO" id="GO:0008270">
    <property type="term" value="F:zinc ion binding"/>
    <property type="evidence" value="ECO:0007669"/>
    <property type="project" value="InterPro"/>
</dbReference>
<reference evidence="13 14" key="1">
    <citation type="submission" date="2015-09" db="EMBL/GenBank/DDBJ databases">
        <title>Draft genome sequence of Kouleothrix aurantiaca JCM 19913.</title>
        <authorList>
            <person name="Hemp J."/>
        </authorList>
    </citation>
    <scope>NUCLEOTIDE SEQUENCE [LARGE SCALE GENOMIC DNA]</scope>
    <source>
        <strain evidence="13 14">COM-B</strain>
    </source>
</reference>
<comment type="cofactor">
    <cofactor evidence="10">
        <name>Zn(2+)</name>
        <dbReference type="ChEBI" id="CHEBI:29105"/>
    </cofactor>
    <text evidence="10">Binds 1 zinc ion per subunit.</text>
</comment>
<feature type="active site" description="Tele-UMP-histidine intermediate" evidence="9">
    <location>
        <position position="164"/>
    </location>
</feature>
<keyword evidence="5 10" id="KW-0862">Zinc</keyword>
<keyword evidence="7" id="KW-0119">Carbohydrate metabolism</keyword>
<gene>
    <name evidence="13" type="ORF">SE17_09155</name>
</gene>
<feature type="binding site" evidence="10">
    <location>
        <position position="111"/>
    </location>
    <ligand>
        <name>Zn(2+)</name>
        <dbReference type="ChEBI" id="CHEBI:29105"/>
    </ligand>
</feature>
<evidence type="ECO:0000256" key="6">
    <source>
        <dbReference type="ARBA" id="ARBA00023144"/>
    </source>
</evidence>
<dbReference type="InterPro" id="IPR053177">
    <property type="entry name" value="ADP-glucose_phosphorylase"/>
</dbReference>
<keyword evidence="4 10" id="KW-0479">Metal-binding</keyword>
<keyword evidence="2 13" id="KW-0808">Transferase</keyword>
<dbReference type="Pfam" id="PF01087">
    <property type="entry name" value="GalP_UDP_transf"/>
    <property type="match status" value="1"/>
</dbReference>
<evidence type="ECO:0000259" key="11">
    <source>
        <dbReference type="Pfam" id="PF01087"/>
    </source>
</evidence>
<dbReference type="InterPro" id="IPR001937">
    <property type="entry name" value="GalP_UDPtransf1"/>
</dbReference>
<organism evidence="13 14">
    <name type="scientific">Kouleothrix aurantiaca</name>
    <dbReference type="NCBI Taxonomy" id="186479"/>
    <lineage>
        <taxon>Bacteria</taxon>
        <taxon>Bacillati</taxon>
        <taxon>Chloroflexota</taxon>
        <taxon>Chloroflexia</taxon>
        <taxon>Chloroflexales</taxon>
        <taxon>Roseiflexineae</taxon>
        <taxon>Roseiflexaceae</taxon>
        <taxon>Kouleothrix</taxon>
    </lineage>
</organism>
<keyword evidence="6" id="KW-0299">Galactose metabolism</keyword>
<accession>A0A0P9FK34</accession>
<evidence type="ECO:0000256" key="4">
    <source>
        <dbReference type="ARBA" id="ARBA00022723"/>
    </source>
</evidence>
<dbReference type="EMBL" id="LJCR01000238">
    <property type="protein sequence ID" value="KPV53530.1"/>
    <property type="molecule type" value="Genomic_DNA"/>
</dbReference>
<evidence type="ECO:0000256" key="2">
    <source>
        <dbReference type="ARBA" id="ARBA00022679"/>
    </source>
</evidence>
<dbReference type="UniPathway" id="UPA00214"/>
<evidence type="ECO:0000256" key="7">
    <source>
        <dbReference type="ARBA" id="ARBA00023277"/>
    </source>
</evidence>
<feature type="domain" description="Galactose-1-phosphate uridyl transferase C-terminal" evidence="12">
    <location>
        <begin position="182"/>
        <end position="271"/>
    </location>
</feature>
<evidence type="ECO:0000259" key="12">
    <source>
        <dbReference type="Pfam" id="PF02744"/>
    </source>
</evidence>
<dbReference type="GO" id="GO:0008108">
    <property type="term" value="F:UDP-glucose:hexose-1-phosphate uridylyltransferase activity"/>
    <property type="evidence" value="ECO:0007669"/>
    <property type="project" value="UniProtKB-UniRule"/>
</dbReference>
<dbReference type="InterPro" id="IPR005849">
    <property type="entry name" value="GalP_Utransf_N"/>
</dbReference>
<evidence type="ECO:0000256" key="9">
    <source>
        <dbReference type="PIRSR" id="PIRSR000808-1"/>
    </source>
</evidence>
<keyword evidence="3 13" id="KW-0548">Nucleotidyltransferase</keyword>
<comment type="caution">
    <text evidence="13">The sequence shown here is derived from an EMBL/GenBank/DDBJ whole genome shotgun (WGS) entry which is preliminary data.</text>
</comment>
<comment type="similarity">
    <text evidence="1">Belongs to the galactose-1-phosphate uridylyltransferase type 1 family.</text>
</comment>
<dbReference type="PANTHER" id="PTHR42763">
    <property type="entry name" value="ADP-GLUCOSE PHOSPHORYLASE"/>
    <property type="match status" value="1"/>
</dbReference>
<dbReference type="AlphaFoldDB" id="A0A0P9FK34"/>
<dbReference type="Pfam" id="PF02744">
    <property type="entry name" value="GalP_UDP_tr_C"/>
    <property type="match status" value="1"/>
</dbReference>
<proteinExistence type="inferred from homology"/>
<feature type="non-terminal residue" evidence="13">
    <location>
        <position position="310"/>
    </location>
</feature>
<dbReference type="InterPro" id="IPR005850">
    <property type="entry name" value="GalP_Utransf_C"/>
</dbReference>
<keyword evidence="14" id="KW-1185">Reference proteome</keyword>
<dbReference type="Gene3D" id="3.30.428.10">
    <property type="entry name" value="HIT-like"/>
    <property type="match status" value="2"/>
</dbReference>
<feature type="binding site" evidence="10">
    <location>
        <position position="162"/>
    </location>
    <ligand>
        <name>Zn(2+)</name>
        <dbReference type="ChEBI" id="CHEBI:29105"/>
    </ligand>
</feature>
<evidence type="ECO:0000256" key="1">
    <source>
        <dbReference type="ARBA" id="ARBA00010951"/>
    </source>
</evidence>
<evidence type="ECO:0000256" key="10">
    <source>
        <dbReference type="PIRSR" id="PIRSR000808-3"/>
    </source>
</evidence>
<evidence type="ECO:0000313" key="13">
    <source>
        <dbReference type="EMBL" id="KPV53530.1"/>
    </source>
</evidence>
<evidence type="ECO:0000256" key="5">
    <source>
        <dbReference type="ARBA" id="ARBA00022833"/>
    </source>
</evidence>
<name>A0A0P9FK34_9CHLR</name>
<dbReference type="EC" id="2.7.7.12" evidence="8"/>
<evidence type="ECO:0000256" key="8">
    <source>
        <dbReference type="NCBIfam" id="TIGR00209"/>
    </source>
</evidence>
<evidence type="ECO:0000313" key="14">
    <source>
        <dbReference type="Proteomes" id="UP000050509"/>
    </source>
</evidence>
<feature type="binding site" evidence="10">
    <location>
        <position position="42"/>
    </location>
    <ligand>
        <name>Zn(2+)</name>
        <dbReference type="ChEBI" id="CHEBI:29105"/>
    </ligand>
</feature>
<dbReference type="PIRSF" id="PIRSF000808">
    <property type="entry name" value="GalT"/>
    <property type="match status" value="1"/>
</dbReference>
<feature type="binding site" evidence="10">
    <location>
        <position position="45"/>
    </location>
    <ligand>
        <name>Zn(2+)</name>
        <dbReference type="ChEBI" id="CHEBI:29105"/>
    </ligand>
</feature>
<dbReference type="PANTHER" id="PTHR42763:SF2">
    <property type="entry name" value="ADP-GLUCOSE PHOSPHORYLASE"/>
    <property type="match status" value="1"/>
</dbReference>
<dbReference type="Proteomes" id="UP000050509">
    <property type="component" value="Unassembled WGS sequence"/>
</dbReference>
<dbReference type="SUPFAM" id="SSF54197">
    <property type="entry name" value="HIT-like"/>
    <property type="match status" value="2"/>
</dbReference>
<dbReference type="InterPro" id="IPR036265">
    <property type="entry name" value="HIT-like_sf"/>
</dbReference>
<dbReference type="NCBIfam" id="TIGR00209">
    <property type="entry name" value="galT_1"/>
    <property type="match status" value="1"/>
</dbReference>
<sequence length="310" mass="35846">MSNELRQNKLTKEWVIVAPSRGRRPHDNRPALPATPTFAANCPFCPGNEHMLPYVIAQWPPQTQGAWQTRVVPNKYPALVPENSSEHISDGFYLHMPGYGHHEVIIESPHHNADLASLTLPEMNMVLTTYRARYTMMRQDARNTLVLLFRNHGPRAGASLTHPHSQLIATGIIPRHIRWQEDEARRYFDEWGRCIYCDVLAFEANDRRRVIMETPHFLAFVPYAAEVPFETWIVPKRHHADFEQITEAEQHDLATTLHSFLVRLRDALDDPDYNSMIITSIRRGADEYLHWYVRVRPRLVTRAGFEIGSG</sequence>
<protein>
    <recommendedName>
        <fullName evidence="8">Galactose-1-phosphate uridylyltransferase</fullName>
        <ecNumber evidence="8">2.7.7.12</ecNumber>
    </recommendedName>
</protein>
<dbReference type="GO" id="GO:0006012">
    <property type="term" value="P:galactose metabolic process"/>
    <property type="evidence" value="ECO:0007669"/>
    <property type="project" value="UniProtKB-UniRule"/>
</dbReference>
<evidence type="ECO:0000256" key="3">
    <source>
        <dbReference type="ARBA" id="ARBA00022695"/>
    </source>
</evidence>